<evidence type="ECO:0000313" key="2">
    <source>
        <dbReference type="Proteomes" id="UP000701853"/>
    </source>
</evidence>
<name>A0A8J5XYZ1_9ROSI</name>
<dbReference type="GO" id="GO:0005829">
    <property type="term" value="C:cytosol"/>
    <property type="evidence" value="ECO:0007669"/>
    <property type="project" value="TreeGrafter"/>
</dbReference>
<dbReference type="GO" id="GO:0033045">
    <property type="term" value="P:regulation of sister chromatid segregation"/>
    <property type="evidence" value="ECO:0007669"/>
    <property type="project" value="TreeGrafter"/>
</dbReference>
<dbReference type="InterPro" id="IPR032245">
    <property type="entry name" value="RMI2"/>
</dbReference>
<dbReference type="PANTHER" id="PTHR33962:SF1">
    <property type="entry name" value="RECQ-MEDIATED GENOME INSTABILITY PROTEIN 2"/>
    <property type="match status" value="1"/>
</dbReference>
<accession>A0A8J5XYZ1</accession>
<dbReference type="GO" id="GO:0043007">
    <property type="term" value="P:maintenance of rDNA"/>
    <property type="evidence" value="ECO:0007669"/>
    <property type="project" value="TreeGrafter"/>
</dbReference>
<sequence length="176" mass="20303">MSKEYRELPKAEYRWWPRSVEIATGKKSLISSEREKKPHTAEMDYSLAALKLLCGQLKDARGTPSQNALTLGGILFQRVWLQGVLVSNDDEDRLLLDDSTGIVELNLSGDFRQRQWKTGMYVMVVGGYFVRTGDIPVIKVHKIVDLSPFPDREAMWYLEVLEAYKLFYQPLIEEFI</sequence>
<dbReference type="EMBL" id="JAHUZN010000013">
    <property type="protein sequence ID" value="KAG8471526.1"/>
    <property type="molecule type" value="Genomic_DNA"/>
</dbReference>
<comment type="caution">
    <text evidence="1">The sequence shown here is derived from an EMBL/GenBank/DDBJ whole genome shotgun (WGS) entry which is preliminary data.</text>
</comment>
<dbReference type="OrthoDB" id="59690at2759"/>
<evidence type="ECO:0000313" key="1">
    <source>
        <dbReference type="EMBL" id="KAG8471526.1"/>
    </source>
</evidence>
<dbReference type="GO" id="GO:2000042">
    <property type="term" value="P:negative regulation of double-strand break repair via homologous recombination"/>
    <property type="evidence" value="ECO:0007669"/>
    <property type="project" value="TreeGrafter"/>
</dbReference>
<evidence type="ECO:0008006" key="3">
    <source>
        <dbReference type="Google" id="ProtNLM"/>
    </source>
</evidence>
<dbReference type="GO" id="GO:0006281">
    <property type="term" value="P:DNA repair"/>
    <property type="evidence" value="ECO:0007669"/>
    <property type="project" value="TreeGrafter"/>
</dbReference>
<gene>
    <name evidence="1" type="ORF">CXB51_036913</name>
</gene>
<dbReference type="Proteomes" id="UP000701853">
    <property type="component" value="Chromosome 13"/>
</dbReference>
<dbReference type="GO" id="GO:0016607">
    <property type="term" value="C:nuclear speck"/>
    <property type="evidence" value="ECO:0007669"/>
    <property type="project" value="TreeGrafter"/>
</dbReference>
<proteinExistence type="predicted"/>
<protein>
    <recommendedName>
        <fullName evidence="3">RecQ-mediated genome instability protein 2</fullName>
    </recommendedName>
</protein>
<dbReference type="FunFam" id="2.40.50.140:FF:000345">
    <property type="entry name" value="RecQ-mediated genome instability-like protein"/>
    <property type="match status" value="1"/>
</dbReference>
<dbReference type="PANTHER" id="PTHR33962">
    <property type="entry name" value="RECQ-MEDIATED GENOME INSTABILITY PROTEIN 2 RMI2"/>
    <property type="match status" value="1"/>
</dbReference>
<dbReference type="Pfam" id="PF16100">
    <property type="entry name" value="RMI2"/>
    <property type="match status" value="1"/>
</dbReference>
<dbReference type="Gene3D" id="2.40.50.140">
    <property type="entry name" value="Nucleic acid-binding proteins"/>
    <property type="match status" value="1"/>
</dbReference>
<dbReference type="AlphaFoldDB" id="A0A8J5XYZ1"/>
<keyword evidence="2" id="KW-1185">Reference proteome</keyword>
<reference evidence="1 2" key="1">
    <citation type="journal article" date="2021" name="bioRxiv">
        <title>The Gossypium anomalum genome as a resource for cotton improvement and evolutionary analysis of hybrid incompatibility.</title>
        <authorList>
            <person name="Grover C.E."/>
            <person name="Yuan D."/>
            <person name="Arick M.A."/>
            <person name="Miller E.R."/>
            <person name="Hu G."/>
            <person name="Peterson D.G."/>
            <person name="Wendel J.F."/>
            <person name="Udall J.A."/>
        </authorList>
    </citation>
    <scope>NUCLEOTIDE SEQUENCE [LARGE SCALE GENOMIC DNA]</scope>
    <source>
        <strain evidence="1">JFW-Udall</strain>
        <tissue evidence="1">Leaf</tissue>
    </source>
</reference>
<dbReference type="InterPro" id="IPR012340">
    <property type="entry name" value="NA-bd_OB-fold"/>
</dbReference>
<organism evidence="1 2">
    <name type="scientific">Gossypium anomalum</name>
    <dbReference type="NCBI Taxonomy" id="47600"/>
    <lineage>
        <taxon>Eukaryota</taxon>
        <taxon>Viridiplantae</taxon>
        <taxon>Streptophyta</taxon>
        <taxon>Embryophyta</taxon>
        <taxon>Tracheophyta</taxon>
        <taxon>Spermatophyta</taxon>
        <taxon>Magnoliopsida</taxon>
        <taxon>eudicotyledons</taxon>
        <taxon>Gunneridae</taxon>
        <taxon>Pentapetalae</taxon>
        <taxon>rosids</taxon>
        <taxon>malvids</taxon>
        <taxon>Malvales</taxon>
        <taxon>Malvaceae</taxon>
        <taxon>Malvoideae</taxon>
        <taxon>Gossypium</taxon>
    </lineage>
</organism>